<dbReference type="EMBL" id="JAMZIH010000252">
    <property type="protein sequence ID" value="KAJ1679652.1"/>
    <property type="molecule type" value="Genomic_DNA"/>
</dbReference>
<accession>A0ACC1HTR5</accession>
<sequence length="870" mass="94092">MSKGVAEQSPSSTPAADQQVPDDSQANHACNATEHTSATNVASVAATASPGDTSAVEQRSKGSATSVPVARPLSILALPSAAQTAGNGKASIDSHASAAICLNDAASQQSPQLSPEAISSTINSTSVTFAAEAKDCPPVNSPQPLPKRANPGAASSQQQQQPQQQMQTKSRSKTGSTILGSFRNIRYGSDASAAPSGRSVPILEQALRARHPIYKLGTLANDTFEAGRHQDAFELYSWALLFLYPRLGFSAGDFLADASTRKRLKRLGWRLEKRDWQYLSRYSAATSAISNGVGPEEPWPQQQQQSYTPDPDTGISRSVAKDHAQQAALPIHPNQTANSEGSGTGPTVVANSESRTGSEMTPSPSRYKYDKDKGDYSESISDPGSALCNPLLSLFRSKGKGFGKKLDQRDTETMEYHGHHQPLLHRRSKSLELLTNEAGPRDLPDLTSPGKRSAARSTEDMVKDPLAPSPRTAPGASRLRFWEYLNENSKKRRVADPIALGGEDPIGKAKGMAGLGDGLSPSSRPISPLPASIASQDNRSYTSLRPSISGAISPPMANLGDRVFPADIDYQQVASARGPDGYCTSMAKVAEGTARAPYQGGGDGGRESAEAQDHDPWAMPNVEEKEEVTALLYANRSATAYALERYGEAVRDANRCIELRPRWAKGYFRKAEALLALGKSHEAYLFYKKAIMRDPNDTTIKLGYERARLTTKNEAMGLRVIQLLPGRDICHKVPGLHFIRNKIYQFATSMQNYIYIIVDIDTKICIIVDACWDVPGILRVIEREGLKLAGAMITHAHFDHIGGIPPPPFSSLHIRVSGIATLKKQFPYLPIMIHPLDIPALLEANPTLSRNQITATPNGFEFVLGKRTRI</sequence>
<dbReference type="Proteomes" id="UP001145114">
    <property type="component" value="Unassembled WGS sequence"/>
</dbReference>
<protein>
    <submittedName>
        <fullName evidence="1">Uncharacterized protein</fullName>
    </submittedName>
</protein>
<name>A0ACC1HTR5_9FUNG</name>
<feature type="non-terminal residue" evidence="1">
    <location>
        <position position="870"/>
    </location>
</feature>
<comment type="caution">
    <text evidence="1">The sequence shown here is derived from an EMBL/GenBank/DDBJ whole genome shotgun (WGS) entry which is preliminary data.</text>
</comment>
<proteinExistence type="predicted"/>
<organism evidence="1 2">
    <name type="scientific">Spiromyces aspiralis</name>
    <dbReference type="NCBI Taxonomy" id="68401"/>
    <lineage>
        <taxon>Eukaryota</taxon>
        <taxon>Fungi</taxon>
        <taxon>Fungi incertae sedis</taxon>
        <taxon>Zoopagomycota</taxon>
        <taxon>Kickxellomycotina</taxon>
        <taxon>Kickxellomycetes</taxon>
        <taxon>Kickxellales</taxon>
        <taxon>Kickxellaceae</taxon>
        <taxon>Spiromyces</taxon>
    </lineage>
</organism>
<keyword evidence="2" id="KW-1185">Reference proteome</keyword>
<gene>
    <name evidence="1" type="ORF">EV182_001606</name>
</gene>
<reference evidence="1" key="1">
    <citation type="submission" date="2022-06" db="EMBL/GenBank/DDBJ databases">
        <title>Phylogenomic reconstructions and comparative analyses of Kickxellomycotina fungi.</title>
        <authorList>
            <person name="Reynolds N.K."/>
            <person name="Stajich J.E."/>
            <person name="Barry K."/>
            <person name="Grigoriev I.V."/>
            <person name="Crous P."/>
            <person name="Smith M.E."/>
        </authorList>
    </citation>
    <scope>NUCLEOTIDE SEQUENCE</scope>
    <source>
        <strain evidence="1">RSA 2271</strain>
    </source>
</reference>
<evidence type="ECO:0000313" key="2">
    <source>
        <dbReference type="Proteomes" id="UP001145114"/>
    </source>
</evidence>
<evidence type="ECO:0000313" key="1">
    <source>
        <dbReference type="EMBL" id="KAJ1679652.1"/>
    </source>
</evidence>